<comment type="caution">
    <text evidence="1">The sequence shown here is derived from an EMBL/GenBank/DDBJ whole genome shotgun (WGS) entry which is preliminary data.</text>
</comment>
<protein>
    <submittedName>
        <fullName evidence="1">Uncharacterized protein</fullName>
    </submittedName>
</protein>
<sequence length="26" mass="3070">MYIKNAPLKKIILVTWKRFSSANLSF</sequence>
<evidence type="ECO:0000313" key="2">
    <source>
        <dbReference type="Proteomes" id="UP000607653"/>
    </source>
</evidence>
<name>A0A822XFJ9_NELNU</name>
<keyword evidence="2" id="KW-1185">Reference proteome</keyword>
<reference evidence="1 2" key="1">
    <citation type="journal article" date="2020" name="Mol. Biol. Evol.">
        <title>Distinct Expression and Methylation Patterns for Genes with Different Fates following a Single Whole-Genome Duplication in Flowering Plants.</title>
        <authorList>
            <person name="Shi T."/>
            <person name="Rahmani R.S."/>
            <person name="Gugger P.F."/>
            <person name="Wang M."/>
            <person name="Li H."/>
            <person name="Zhang Y."/>
            <person name="Li Z."/>
            <person name="Wang Q."/>
            <person name="Van de Peer Y."/>
            <person name="Marchal K."/>
            <person name="Chen J."/>
        </authorList>
    </citation>
    <scope>NUCLEOTIDE SEQUENCE [LARGE SCALE GENOMIC DNA]</scope>
    <source>
        <tissue evidence="1">Leaf</tissue>
    </source>
</reference>
<dbReference type="EMBL" id="DUZY01000001">
    <property type="protein sequence ID" value="DAD17871.1"/>
    <property type="molecule type" value="Genomic_DNA"/>
</dbReference>
<dbReference type="AlphaFoldDB" id="A0A822XFJ9"/>
<evidence type="ECO:0000313" key="1">
    <source>
        <dbReference type="EMBL" id="DAD17871.1"/>
    </source>
</evidence>
<accession>A0A822XFJ9</accession>
<gene>
    <name evidence="1" type="ORF">HUJ06_019334</name>
</gene>
<organism evidence="1 2">
    <name type="scientific">Nelumbo nucifera</name>
    <name type="common">Sacred lotus</name>
    <dbReference type="NCBI Taxonomy" id="4432"/>
    <lineage>
        <taxon>Eukaryota</taxon>
        <taxon>Viridiplantae</taxon>
        <taxon>Streptophyta</taxon>
        <taxon>Embryophyta</taxon>
        <taxon>Tracheophyta</taxon>
        <taxon>Spermatophyta</taxon>
        <taxon>Magnoliopsida</taxon>
        <taxon>Proteales</taxon>
        <taxon>Nelumbonaceae</taxon>
        <taxon>Nelumbo</taxon>
    </lineage>
</organism>
<proteinExistence type="predicted"/>
<dbReference type="Proteomes" id="UP000607653">
    <property type="component" value="Unassembled WGS sequence"/>
</dbReference>